<dbReference type="PROSITE" id="PS00816">
    <property type="entry name" value="AIPM_HOMOCIT_SYNTH_2"/>
    <property type="match status" value="1"/>
</dbReference>
<evidence type="ECO:0000256" key="4">
    <source>
        <dbReference type="ARBA" id="ARBA00022430"/>
    </source>
</evidence>
<dbReference type="UniPathway" id="UPA00048">
    <property type="reaction ID" value="UER00070"/>
</dbReference>
<dbReference type="InterPro" id="IPR050073">
    <property type="entry name" value="2-IPM_HCS-like"/>
</dbReference>
<dbReference type="PROSITE" id="PS50991">
    <property type="entry name" value="PYR_CT"/>
    <property type="match status" value="1"/>
</dbReference>
<dbReference type="NCBIfam" id="NF002086">
    <property type="entry name" value="PRK00915.1-3"/>
    <property type="match status" value="1"/>
</dbReference>
<dbReference type="GO" id="GO:0046872">
    <property type="term" value="F:metal ion binding"/>
    <property type="evidence" value="ECO:0007669"/>
    <property type="project" value="UniProtKB-KW"/>
</dbReference>
<dbReference type="InterPro" id="IPR013709">
    <property type="entry name" value="2-isopropylmalate_synth_dimer"/>
</dbReference>
<evidence type="ECO:0000256" key="8">
    <source>
        <dbReference type="ARBA" id="ARBA00023304"/>
    </source>
</evidence>
<organism evidence="10">
    <name type="scientific">marine metagenome</name>
    <dbReference type="NCBI Taxonomy" id="408172"/>
    <lineage>
        <taxon>unclassified sequences</taxon>
        <taxon>metagenomes</taxon>
        <taxon>ecological metagenomes</taxon>
    </lineage>
</organism>
<evidence type="ECO:0000256" key="3">
    <source>
        <dbReference type="ARBA" id="ARBA00012973"/>
    </source>
</evidence>
<proteinExistence type="inferred from homology"/>
<dbReference type="SUPFAM" id="SSF51569">
    <property type="entry name" value="Aldolase"/>
    <property type="match status" value="1"/>
</dbReference>
<dbReference type="FunFam" id="3.20.20.70:FF:000010">
    <property type="entry name" value="2-isopropylmalate synthase"/>
    <property type="match status" value="1"/>
</dbReference>
<feature type="domain" description="Pyruvate carboxyltransferase" evidence="9">
    <location>
        <begin position="1"/>
        <end position="251"/>
    </location>
</feature>
<dbReference type="EMBL" id="UINC01032794">
    <property type="protein sequence ID" value="SVB21033.1"/>
    <property type="molecule type" value="Genomic_DNA"/>
</dbReference>
<dbReference type="AlphaFoldDB" id="A0A382C6U4"/>
<evidence type="ECO:0000259" key="9">
    <source>
        <dbReference type="PROSITE" id="PS50991"/>
    </source>
</evidence>
<evidence type="ECO:0000256" key="5">
    <source>
        <dbReference type="ARBA" id="ARBA00022605"/>
    </source>
</evidence>
<dbReference type="InterPro" id="IPR013785">
    <property type="entry name" value="Aldolase_TIM"/>
</dbReference>
<dbReference type="SMART" id="SM00917">
    <property type="entry name" value="LeuA_dimer"/>
    <property type="match status" value="1"/>
</dbReference>
<dbReference type="InterPro" id="IPR000891">
    <property type="entry name" value="PYR_CT"/>
</dbReference>
<dbReference type="InterPro" id="IPR036230">
    <property type="entry name" value="LeuA_allosteric_dom_sf"/>
</dbReference>
<dbReference type="Pfam" id="PF08502">
    <property type="entry name" value="LeuA_dimer"/>
    <property type="match status" value="1"/>
</dbReference>
<keyword evidence="8" id="KW-0100">Branched-chain amino acid biosynthesis</keyword>
<name>A0A382C6U4_9ZZZZ</name>
<dbReference type="PANTHER" id="PTHR10277">
    <property type="entry name" value="HOMOCITRATE SYNTHASE-RELATED"/>
    <property type="match status" value="1"/>
</dbReference>
<protein>
    <recommendedName>
        <fullName evidence="3">2-isopropylmalate synthase</fullName>
        <ecNumber evidence="3">2.3.3.13</ecNumber>
    </recommendedName>
</protein>
<keyword evidence="7" id="KW-0479">Metal-binding</keyword>
<evidence type="ECO:0000256" key="1">
    <source>
        <dbReference type="ARBA" id="ARBA00004689"/>
    </source>
</evidence>
<sequence>QSPGASMSLEEKIQISRVFDELGIDIIEAGFPIASPGDFEAVSEISKILKKSIPCGLSRHSKKDIDRCYEALKSAPRFRIHTFISTSPLHMKHKLNKTPEQVYESVKEHVTYARKFTDDVEWSCEDGTRTDMDFMCKTVELAIKSGAKTINIPDTVGYTVPTEFTKIIQTLLNKVPNIDKAILSVHCHNDLGLAVANSLAGVQAGARQIECTINGIGERAGNAALEEVVMAMRTRNDLMPYSTGINTKLISKASKVVSNATGFPVQFNKAIVGKNAFAHEAGIHQDGMLKNRNTYEIMTPESVGVKQTSLVMGKHSGRHAFKDKLNSLGYVDITDDVIENAFGKFKVLADKKKHIYDEDIVALVDDSLIKEDNVITLKSLKVFAGTGEPQRAEMTLEVYGEIKKAKETGDGPVDATFKCIKKLYPHEVNLQLYQVHAVTEGTDAQATVSVRIEEEGKTTVGQAADTDTLVASANAYINALNKMIIKRKRNFAPDNVEVKQNLKTEKMKGI</sequence>
<dbReference type="NCBIfam" id="NF002087">
    <property type="entry name" value="PRK00915.1-4"/>
    <property type="match status" value="1"/>
</dbReference>
<dbReference type="NCBIfam" id="TIGR00973">
    <property type="entry name" value="leuA_bact"/>
    <property type="match status" value="1"/>
</dbReference>
<keyword evidence="4" id="KW-0432">Leucine biosynthesis</keyword>
<dbReference type="Pfam" id="PF00682">
    <property type="entry name" value="HMGL-like"/>
    <property type="match status" value="1"/>
</dbReference>
<dbReference type="SUPFAM" id="SSF110921">
    <property type="entry name" value="2-isopropylmalate synthase LeuA, allosteric (dimerisation) domain"/>
    <property type="match status" value="1"/>
</dbReference>
<evidence type="ECO:0000256" key="7">
    <source>
        <dbReference type="ARBA" id="ARBA00022723"/>
    </source>
</evidence>
<dbReference type="InterPro" id="IPR002034">
    <property type="entry name" value="AIPM/Hcit_synth_CS"/>
</dbReference>
<dbReference type="Gene3D" id="3.30.160.270">
    <property type="match status" value="1"/>
</dbReference>
<keyword evidence="6" id="KW-0808">Transferase</keyword>
<dbReference type="GO" id="GO:0009098">
    <property type="term" value="P:L-leucine biosynthetic process"/>
    <property type="evidence" value="ECO:0007669"/>
    <property type="project" value="UniProtKB-UniPathway"/>
</dbReference>
<evidence type="ECO:0000313" key="10">
    <source>
        <dbReference type="EMBL" id="SVB21033.1"/>
    </source>
</evidence>
<dbReference type="CDD" id="cd07940">
    <property type="entry name" value="DRE_TIM_IPMS"/>
    <property type="match status" value="1"/>
</dbReference>
<dbReference type="GO" id="GO:0005829">
    <property type="term" value="C:cytosol"/>
    <property type="evidence" value="ECO:0007669"/>
    <property type="project" value="TreeGrafter"/>
</dbReference>
<evidence type="ECO:0000256" key="2">
    <source>
        <dbReference type="ARBA" id="ARBA00009396"/>
    </source>
</evidence>
<comment type="pathway">
    <text evidence="1">Amino-acid biosynthesis; L-leucine biosynthesis; L-leucine from 3-methyl-2-oxobutanoate: step 1/4.</text>
</comment>
<feature type="non-terminal residue" evidence="10">
    <location>
        <position position="1"/>
    </location>
</feature>
<dbReference type="Gene3D" id="3.20.20.70">
    <property type="entry name" value="Aldolase class I"/>
    <property type="match status" value="1"/>
</dbReference>
<dbReference type="FunFam" id="3.30.160.270:FF:000003">
    <property type="entry name" value="2-isopropylmalate synthase"/>
    <property type="match status" value="1"/>
</dbReference>
<dbReference type="HAMAP" id="MF_01025">
    <property type="entry name" value="LeuA_type1"/>
    <property type="match status" value="1"/>
</dbReference>
<dbReference type="InterPro" id="IPR054691">
    <property type="entry name" value="LeuA/HCS_post-cat"/>
</dbReference>
<evidence type="ECO:0000256" key="6">
    <source>
        <dbReference type="ARBA" id="ARBA00022679"/>
    </source>
</evidence>
<dbReference type="Pfam" id="PF22617">
    <property type="entry name" value="HCS_D2"/>
    <property type="match status" value="1"/>
</dbReference>
<keyword evidence="5" id="KW-0028">Amino-acid biosynthesis</keyword>
<reference evidence="10" key="1">
    <citation type="submission" date="2018-05" db="EMBL/GenBank/DDBJ databases">
        <authorList>
            <person name="Lanie J.A."/>
            <person name="Ng W.-L."/>
            <person name="Kazmierczak K.M."/>
            <person name="Andrzejewski T.M."/>
            <person name="Davidsen T.M."/>
            <person name="Wayne K.J."/>
            <person name="Tettelin H."/>
            <person name="Glass J.I."/>
            <person name="Rusch D."/>
            <person name="Podicherti R."/>
            <person name="Tsui H.-C.T."/>
            <person name="Winkler M.E."/>
        </authorList>
    </citation>
    <scope>NUCLEOTIDE SEQUENCE</scope>
</reference>
<comment type="similarity">
    <text evidence="2">Belongs to the alpha-IPM synthase/homocitrate synthase family. LeuA type 1 subfamily.</text>
</comment>
<accession>A0A382C6U4</accession>
<dbReference type="GO" id="GO:0003852">
    <property type="term" value="F:2-isopropylmalate synthase activity"/>
    <property type="evidence" value="ECO:0007669"/>
    <property type="project" value="UniProtKB-EC"/>
</dbReference>
<dbReference type="Gene3D" id="1.10.238.260">
    <property type="match status" value="1"/>
</dbReference>
<dbReference type="EC" id="2.3.3.13" evidence="3"/>
<dbReference type="FunFam" id="1.10.238.260:FF:000001">
    <property type="entry name" value="2-isopropylmalate synthase"/>
    <property type="match status" value="1"/>
</dbReference>
<dbReference type="PANTHER" id="PTHR10277:SF9">
    <property type="entry name" value="2-ISOPROPYLMALATE SYNTHASE 1, CHLOROPLASTIC-RELATED"/>
    <property type="match status" value="1"/>
</dbReference>
<gene>
    <name evidence="10" type="ORF">METZ01_LOCUS173887</name>
</gene>
<dbReference type="InterPro" id="IPR005671">
    <property type="entry name" value="LeuA_bact_synth"/>
</dbReference>